<gene>
    <name evidence="3" type="ORF">GWK10_09085</name>
</gene>
<organism evidence="3 4">
    <name type="scientific">Spongiivirga citrea</name>
    <dbReference type="NCBI Taxonomy" id="1481457"/>
    <lineage>
        <taxon>Bacteria</taxon>
        <taxon>Pseudomonadati</taxon>
        <taxon>Bacteroidota</taxon>
        <taxon>Flavobacteriia</taxon>
        <taxon>Flavobacteriales</taxon>
        <taxon>Flavobacteriaceae</taxon>
        <taxon>Spongiivirga</taxon>
    </lineage>
</organism>
<evidence type="ECO:0000313" key="3">
    <source>
        <dbReference type="EMBL" id="NER17364.1"/>
    </source>
</evidence>
<dbReference type="AlphaFoldDB" id="A0A6M0CMV2"/>
<name>A0A6M0CMV2_9FLAO</name>
<evidence type="ECO:0000313" key="4">
    <source>
        <dbReference type="Proteomes" id="UP000474296"/>
    </source>
</evidence>
<evidence type="ECO:0000259" key="2">
    <source>
        <dbReference type="PROSITE" id="PS50894"/>
    </source>
</evidence>
<proteinExistence type="predicted"/>
<dbReference type="GO" id="GO:0004672">
    <property type="term" value="F:protein kinase activity"/>
    <property type="evidence" value="ECO:0007669"/>
    <property type="project" value="UniProtKB-ARBA"/>
</dbReference>
<sequence>MKETPNLNYVNELAAGDSSIKTKLISIMKKEFPEERAEFMLYMQSANYTKASEQVHKLKHKINILGLQEGYVLAKSFENDLKKNIISLNKGFSKLLDTIENYLNTL</sequence>
<dbReference type="InterPro" id="IPR008207">
    <property type="entry name" value="Sig_transdc_His_kin_Hpt_dom"/>
</dbReference>
<dbReference type="SUPFAM" id="SSF47226">
    <property type="entry name" value="Histidine-containing phosphotransfer domain, HPT domain"/>
    <property type="match status" value="1"/>
</dbReference>
<comment type="caution">
    <text evidence="3">The sequence shown here is derived from an EMBL/GenBank/DDBJ whole genome shotgun (WGS) entry which is preliminary data.</text>
</comment>
<protein>
    <submittedName>
        <fullName evidence="3">Hpt domain-containing protein</fullName>
    </submittedName>
</protein>
<keyword evidence="4" id="KW-1185">Reference proteome</keyword>
<dbReference type="PROSITE" id="PS50894">
    <property type="entry name" value="HPT"/>
    <property type="match status" value="1"/>
</dbReference>
<reference evidence="3 4" key="1">
    <citation type="submission" date="2020-01" db="EMBL/GenBank/DDBJ databases">
        <title>Spongiivirga citrea KCTC 32990T.</title>
        <authorList>
            <person name="Wang G."/>
        </authorList>
    </citation>
    <scope>NUCLEOTIDE SEQUENCE [LARGE SCALE GENOMIC DNA]</scope>
    <source>
        <strain evidence="3 4">KCTC 32990</strain>
    </source>
</reference>
<dbReference type="EMBL" id="JAABOQ010000003">
    <property type="protein sequence ID" value="NER17364.1"/>
    <property type="molecule type" value="Genomic_DNA"/>
</dbReference>
<feature type="modified residue" description="Phosphohistidine" evidence="1">
    <location>
        <position position="56"/>
    </location>
</feature>
<accession>A0A6M0CMV2</accession>
<keyword evidence="1" id="KW-0597">Phosphoprotein</keyword>
<dbReference type="Gene3D" id="1.20.120.160">
    <property type="entry name" value="HPT domain"/>
    <property type="match status" value="1"/>
</dbReference>
<evidence type="ECO:0000256" key="1">
    <source>
        <dbReference type="PROSITE-ProRule" id="PRU00110"/>
    </source>
</evidence>
<dbReference type="RefSeq" id="WP_164031780.1">
    <property type="nucleotide sequence ID" value="NZ_JAABOQ010000003.1"/>
</dbReference>
<dbReference type="Proteomes" id="UP000474296">
    <property type="component" value="Unassembled WGS sequence"/>
</dbReference>
<dbReference type="InterPro" id="IPR036641">
    <property type="entry name" value="HPT_dom_sf"/>
</dbReference>
<feature type="domain" description="HPt" evidence="2">
    <location>
        <begin position="17"/>
        <end position="106"/>
    </location>
</feature>
<dbReference type="GO" id="GO:0000160">
    <property type="term" value="P:phosphorelay signal transduction system"/>
    <property type="evidence" value="ECO:0007669"/>
    <property type="project" value="InterPro"/>
</dbReference>